<feature type="binding site" evidence="12">
    <location>
        <position position="69"/>
    </location>
    <ligand>
        <name>Mg(2+)</name>
        <dbReference type="ChEBI" id="CHEBI:18420"/>
        <label>1</label>
        <note>catalytic</note>
    </ligand>
</feature>
<comment type="cofactor">
    <cofactor evidence="1 12">
        <name>Mg(2+)</name>
        <dbReference type="ChEBI" id="CHEBI:18420"/>
    </cofactor>
</comment>
<keyword evidence="6 12" id="KW-0479">Metal-binding</keyword>
<evidence type="ECO:0000256" key="6">
    <source>
        <dbReference type="ARBA" id="ARBA00022723"/>
    </source>
</evidence>
<evidence type="ECO:0000256" key="5">
    <source>
        <dbReference type="ARBA" id="ARBA00022605"/>
    </source>
</evidence>
<comment type="similarity">
    <text evidence="3">Belongs to the inositol monophosphatase superfamily.</text>
</comment>
<evidence type="ECO:0000313" key="13">
    <source>
        <dbReference type="EMBL" id="MCX5571225.1"/>
    </source>
</evidence>
<dbReference type="SUPFAM" id="SSF56655">
    <property type="entry name" value="Carbohydrate phosphatase"/>
    <property type="match status" value="1"/>
</dbReference>
<dbReference type="GO" id="GO:0000105">
    <property type="term" value="P:L-histidine biosynthetic process"/>
    <property type="evidence" value="ECO:0007669"/>
    <property type="project" value="UniProtKB-UniRule"/>
</dbReference>
<feature type="binding site" evidence="12">
    <location>
        <position position="212"/>
    </location>
    <ligand>
        <name>Mg(2+)</name>
        <dbReference type="ChEBI" id="CHEBI:18420"/>
        <label>1</label>
        <note>catalytic</note>
    </ligand>
</feature>
<dbReference type="InterPro" id="IPR051090">
    <property type="entry name" value="Inositol_monoP_superfamily"/>
</dbReference>
<dbReference type="GO" id="GO:0046872">
    <property type="term" value="F:metal ion binding"/>
    <property type="evidence" value="ECO:0007669"/>
    <property type="project" value="UniProtKB-KW"/>
</dbReference>
<accession>A0A9X3EDV4</accession>
<evidence type="ECO:0000256" key="9">
    <source>
        <dbReference type="ARBA" id="ARBA00023102"/>
    </source>
</evidence>
<feature type="binding site" evidence="12">
    <location>
        <position position="87"/>
    </location>
    <ligand>
        <name>Mg(2+)</name>
        <dbReference type="ChEBI" id="CHEBI:18420"/>
        <label>1</label>
        <note>catalytic</note>
    </ligand>
</feature>
<comment type="catalytic activity">
    <reaction evidence="10">
        <text>L-histidinol phosphate + H2O = L-histidinol + phosphate</text>
        <dbReference type="Rhea" id="RHEA:14465"/>
        <dbReference type="ChEBI" id="CHEBI:15377"/>
        <dbReference type="ChEBI" id="CHEBI:43474"/>
        <dbReference type="ChEBI" id="CHEBI:57699"/>
        <dbReference type="ChEBI" id="CHEBI:57980"/>
        <dbReference type="EC" id="3.1.3.15"/>
    </reaction>
</comment>
<dbReference type="Gene3D" id="3.30.540.10">
    <property type="entry name" value="Fructose-1,6-Bisphosphatase, subunit A, domain 1"/>
    <property type="match status" value="1"/>
</dbReference>
<keyword evidence="14" id="KW-1185">Reference proteome</keyword>
<dbReference type="EC" id="3.1.3.15" evidence="4 11"/>
<dbReference type="PRINTS" id="PR00377">
    <property type="entry name" value="IMPHPHTASES"/>
</dbReference>
<dbReference type="NCBIfam" id="TIGR02067">
    <property type="entry name" value="his_9_HisN"/>
    <property type="match status" value="1"/>
</dbReference>
<reference evidence="13" key="1">
    <citation type="submission" date="2022-11" db="EMBL/GenBank/DDBJ databases">
        <title>Biodiversity and phylogenetic relationships of bacteria.</title>
        <authorList>
            <person name="Machado R.A.R."/>
            <person name="Bhat A."/>
            <person name="Loulou A."/>
            <person name="Kallel S."/>
        </authorList>
    </citation>
    <scope>NUCLEOTIDE SEQUENCE</scope>
    <source>
        <strain evidence="13">K-TC2</strain>
    </source>
</reference>
<dbReference type="PANTHER" id="PTHR43200:SF6">
    <property type="entry name" value="3'(2'),5'-BISPHOSPHATE NUCLEOTIDASE"/>
    <property type="match status" value="1"/>
</dbReference>
<keyword evidence="9" id="KW-0368">Histidine biosynthesis</keyword>
<dbReference type="Proteomes" id="UP001144805">
    <property type="component" value="Unassembled WGS sequence"/>
</dbReference>
<keyword evidence="5" id="KW-0028">Amino-acid biosynthesis</keyword>
<dbReference type="PANTHER" id="PTHR43200">
    <property type="entry name" value="PHOSPHATASE"/>
    <property type="match status" value="1"/>
</dbReference>
<evidence type="ECO:0000256" key="1">
    <source>
        <dbReference type="ARBA" id="ARBA00001946"/>
    </source>
</evidence>
<dbReference type="EMBL" id="JAPKNK010000009">
    <property type="protein sequence ID" value="MCX5571225.1"/>
    <property type="molecule type" value="Genomic_DNA"/>
</dbReference>
<gene>
    <name evidence="13" type="primary">hisN</name>
    <name evidence="13" type="ORF">OSH07_18630</name>
</gene>
<evidence type="ECO:0000256" key="2">
    <source>
        <dbReference type="ARBA" id="ARBA00004970"/>
    </source>
</evidence>
<dbReference type="Gene3D" id="3.40.190.80">
    <property type="match status" value="1"/>
</dbReference>
<evidence type="ECO:0000256" key="7">
    <source>
        <dbReference type="ARBA" id="ARBA00022801"/>
    </source>
</evidence>
<evidence type="ECO:0000256" key="10">
    <source>
        <dbReference type="ARBA" id="ARBA00049158"/>
    </source>
</evidence>
<feature type="binding site" evidence="12">
    <location>
        <position position="88"/>
    </location>
    <ligand>
        <name>Mg(2+)</name>
        <dbReference type="ChEBI" id="CHEBI:18420"/>
        <label>1</label>
        <note>catalytic</note>
    </ligand>
</feature>
<comment type="pathway">
    <text evidence="2">Amino-acid biosynthesis; L-histidine biosynthesis; L-histidine from 5-phospho-alpha-D-ribose 1-diphosphate: step 8/9.</text>
</comment>
<evidence type="ECO:0000256" key="3">
    <source>
        <dbReference type="ARBA" id="ARBA00009759"/>
    </source>
</evidence>
<proteinExistence type="inferred from homology"/>
<dbReference type="RefSeq" id="WP_266340189.1">
    <property type="nucleotide sequence ID" value="NZ_JAPKNK010000009.1"/>
</dbReference>
<protein>
    <recommendedName>
        <fullName evidence="4 11">Histidinol-phosphatase</fullName>
        <ecNumber evidence="4 11">3.1.3.15</ecNumber>
    </recommendedName>
</protein>
<evidence type="ECO:0000256" key="12">
    <source>
        <dbReference type="PIRSR" id="PIRSR600760-2"/>
    </source>
</evidence>
<dbReference type="InterPro" id="IPR011809">
    <property type="entry name" value="His_9_proposed"/>
</dbReference>
<dbReference type="CDD" id="cd01641">
    <property type="entry name" value="Bacterial_IMPase_like_1"/>
    <property type="match status" value="1"/>
</dbReference>
<feature type="binding site" evidence="12">
    <location>
        <position position="85"/>
    </location>
    <ligand>
        <name>Mg(2+)</name>
        <dbReference type="ChEBI" id="CHEBI:18420"/>
        <label>1</label>
        <note>catalytic</note>
    </ligand>
</feature>
<dbReference type="PROSITE" id="PS00629">
    <property type="entry name" value="IMP_1"/>
    <property type="match status" value="1"/>
</dbReference>
<evidence type="ECO:0000256" key="4">
    <source>
        <dbReference type="ARBA" id="ARBA00013085"/>
    </source>
</evidence>
<name>A0A9X3EDV4_9HYPH</name>
<evidence type="ECO:0000256" key="11">
    <source>
        <dbReference type="NCBIfam" id="TIGR02067"/>
    </source>
</evidence>
<dbReference type="InterPro" id="IPR020583">
    <property type="entry name" value="Inositol_monoP_metal-BS"/>
</dbReference>
<dbReference type="GO" id="GO:0004401">
    <property type="term" value="F:histidinol-phosphatase activity"/>
    <property type="evidence" value="ECO:0007669"/>
    <property type="project" value="UniProtKB-UniRule"/>
</dbReference>
<sequence length="261" mass="27970">MTDPNLIAFLDRLADSAGKAIMPHFRALDSIENKAATGFDPVTVGDRAAEQALRALINEHYPEHGIMGEEFGNERLDAENVWVLDPIDGTRAFISGLPVWGTLIGLTTGGTPSLGMMAQPFTGERFAGDGTRSWYRGPEGERTLRTRPCGGLPDAVLFTTTPALFKGADREAYDRVESQVRLVRYGCDCYAYCMVAAGFVDAVIEVGLHPYDIVALIPVIEGAGGRVTSWDGGSAAAGGRVVASGDPRLHDQILEMLNRAG</sequence>
<evidence type="ECO:0000256" key="8">
    <source>
        <dbReference type="ARBA" id="ARBA00022842"/>
    </source>
</evidence>
<comment type="caution">
    <text evidence="13">The sequence shown here is derived from an EMBL/GenBank/DDBJ whole genome shotgun (WGS) entry which is preliminary data.</text>
</comment>
<dbReference type="InterPro" id="IPR000760">
    <property type="entry name" value="Inositol_monophosphatase-like"/>
</dbReference>
<organism evidence="13 14">
    <name type="scientific">Kaistia nematophila</name>
    <dbReference type="NCBI Taxonomy" id="2994654"/>
    <lineage>
        <taxon>Bacteria</taxon>
        <taxon>Pseudomonadati</taxon>
        <taxon>Pseudomonadota</taxon>
        <taxon>Alphaproteobacteria</taxon>
        <taxon>Hyphomicrobiales</taxon>
        <taxon>Kaistiaceae</taxon>
        <taxon>Kaistia</taxon>
    </lineage>
</organism>
<dbReference type="FunFam" id="3.30.540.10:FF:000030">
    <property type="entry name" value="Inositol monophosphatase"/>
    <property type="match status" value="1"/>
</dbReference>
<keyword evidence="7 13" id="KW-0378">Hydrolase</keyword>
<dbReference type="Pfam" id="PF00459">
    <property type="entry name" value="Inositol_P"/>
    <property type="match status" value="1"/>
</dbReference>
<keyword evidence="8 12" id="KW-0460">Magnesium</keyword>
<evidence type="ECO:0000313" key="14">
    <source>
        <dbReference type="Proteomes" id="UP001144805"/>
    </source>
</evidence>
<dbReference type="AlphaFoldDB" id="A0A9X3EDV4"/>